<protein>
    <submittedName>
        <fullName evidence="1">Uncharacterized protein</fullName>
    </submittedName>
</protein>
<evidence type="ECO:0000313" key="2">
    <source>
        <dbReference type="Proteomes" id="UP000652761"/>
    </source>
</evidence>
<organism evidence="1 2">
    <name type="scientific">Colocasia esculenta</name>
    <name type="common">Wild taro</name>
    <name type="synonym">Arum esculentum</name>
    <dbReference type="NCBI Taxonomy" id="4460"/>
    <lineage>
        <taxon>Eukaryota</taxon>
        <taxon>Viridiplantae</taxon>
        <taxon>Streptophyta</taxon>
        <taxon>Embryophyta</taxon>
        <taxon>Tracheophyta</taxon>
        <taxon>Spermatophyta</taxon>
        <taxon>Magnoliopsida</taxon>
        <taxon>Liliopsida</taxon>
        <taxon>Araceae</taxon>
        <taxon>Aroideae</taxon>
        <taxon>Colocasieae</taxon>
        <taxon>Colocasia</taxon>
    </lineage>
</organism>
<reference evidence="1" key="1">
    <citation type="submission" date="2017-07" db="EMBL/GenBank/DDBJ databases">
        <title>Taro Niue Genome Assembly and Annotation.</title>
        <authorList>
            <person name="Atibalentja N."/>
            <person name="Keating K."/>
            <person name="Fields C.J."/>
        </authorList>
    </citation>
    <scope>NUCLEOTIDE SEQUENCE</scope>
    <source>
        <strain evidence="1">Niue_2</strain>
        <tissue evidence="1">Leaf</tissue>
    </source>
</reference>
<dbReference type="EMBL" id="NMUH01001830">
    <property type="protein sequence ID" value="MQL95742.1"/>
    <property type="molecule type" value="Genomic_DNA"/>
</dbReference>
<name>A0A843VB61_COLES</name>
<dbReference type="Proteomes" id="UP000652761">
    <property type="component" value="Unassembled WGS sequence"/>
</dbReference>
<evidence type="ECO:0000313" key="1">
    <source>
        <dbReference type="EMBL" id="MQL95742.1"/>
    </source>
</evidence>
<sequence length="200" mass="23106">MVFVLLFRACQSVKIDKFHSFIRRFGCRVLDTSPPAKVNVNLHRGVFAIDWHARTFPPFLGSFERFQILFSFGIDLLFIGVWVESWESNGISFHAPMGWRFRWDSPTGFRWDSHRNITFNERDEKRERERGYRWESHRVVGPTGEPRWNSHRVGSWAQHLSGPPSHHACWGVLHRVVLPSGVSSHRARGEAGSPSLNVSG</sequence>
<proteinExistence type="predicted"/>
<comment type="caution">
    <text evidence="1">The sequence shown here is derived from an EMBL/GenBank/DDBJ whole genome shotgun (WGS) entry which is preliminary data.</text>
</comment>
<keyword evidence="2" id="KW-1185">Reference proteome</keyword>
<dbReference type="AlphaFoldDB" id="A0A843VB61"/>
<gene>
    <name evidence="1" type="ORF">Taro_028409</name>
</gene>
<accession>A0A843VB61</accession>